<keyword evidence="2" id="KW-1185">Reference proteome</keyword>
<dbReference type="EMBL" id="JAMSHJ010000001">
    <property type="protein sequence ID" value="KAI5444236.1"/>
    <property type="molecule type" value="Genomic_DNA"/>
</dbReference>
<comment type="caution">
    <text evidence="1">The sequence shown here is derived from an EMBL/GenBank/DDBJ whole genome shotgun (WGS) entry which is preliminary data.</text>
</comment>
<sequence length="154" mass="17419">MDVLKVKTPLVLVHLKFGDTPLWKEEEREVSIIVPVFRKPKAFEIFCPYREGTPPSNTAKRLDIKMPTPFPYKSDKVIPWEYVPTTTVNGVEQPLVNNKVITNIADASGLTRSGRVFAPVNLRSGKPNNGKAPLVIPERRIVLDVDVEEFLRLK</sequence>
<evidence type="ECO:0000313" key="2">
    <source>
        <dbReference type="Proteomes" id="UP001058974"/>
    </source>
</evidence>
<name>A0A9D5BIM3_PEA</name>
<evidence type="ECO:0000313" key="1">
    <source>
        <dbReference type="EMBL" id="KAI5444236.1"/>
    </source>
</evidence>
<protein>
    <submittedName>
        <fullName evidence="1">Uncharacterized protein</fullName>
    </submittedName>
</protein>
<organism evidence="1 2">
    <name type="scientific">Pisum sativum</name>
    <name type="common">Garden pea</name>
    <name type="synonym">Lathyrus oleraceus</name>
    <dbReference type="NCBI Taxonomy" id="3888"/>
    <lineage>
        <taxon>Eukaryota</taxon>
        <taxon>Viridiplantae</taxon>
        <taxon>Streptophyta</taxon>
        <taxon>Embryophyta</taxon>
        <taxon>Tracheophyta</taxon>
        <taxon>Spermatophyta</taxon>
        <taxon>Magnoliopsida</taxon>
        <taxon>eudicotyledons</taxon>
        <taxon>Gunneridae</taxon>
        <taxon>Pentapetalae</taxon>
        <taxon>rosids</taxon>
        <taxon>fabids</taxon>
        <taxon>Fabales</taxon>
        <taxon>Fabaceae</taxon>
        <taxon>Papilionoideae</taxon>
        <taxon>50 kb inversion clade</taxon>
        <taxon>NPAAA clade</taxon>
        <taxon>Hologalegina</taxon>
        <taxon>IRL clade</taxon>
        <taxon>Fabeae</taxon>
        <taxon>Lathyrus</taxon>
    </lineage>
</organism>
<accession>A0A9D5BIM3</accession>
<gene>
    <name evidence="1" type="ORF">KIW84_012743</name>
</gene>
<reference evidence="1 2" key="1">
    <citation type="journal article" date="2022" name="Nat. Genet.">
        <title>Improved pea reference genome and pan-genome highlight genomic features and evolutionary characteristics.</title>
        <authorList>
            <person name="Yang T."/>
            <person name="Liu R."/>
            <person name="Luo Y."/>
            <person name="Hu S."/>
            <person name="Wang D."/>
            <person name="Wang C."/>
            <person name="Pandey M.K."/>
            <person name="Ge S."/>
            <person name="Xu Q."/>
            <person name="Li N."/>
            <person name="Li G."/>
            <person name="Huang Y."/>
            <person name="Saxena R.K."/>
            <person name="Ji Y."/>
            <person name="Li M."/>
            <person name="Yan X."/>
            <person name="He Y."/>
            <person name="Liu Y."/>
            <person name="Wang X."/>
            <person name="Xiang C."/>
            <person name="Varshney R.K."/>
            <person name="Ding H."/>
            <person name="Gao S."/>
            <person name="Zong X."/>
        </authorList>
    </citation>
    <scope>NUCLEOTIDE SEQUENCE [LARGE SCALE GENOMIC DNA]</scope>
    <source>
        <strain evidence="1 2">cv. Zhongwan 6</strain>
    </source>
</reference>
<dbReference type="AlphaFoldDB" id="A0A9D5BIM3"/>
<proteinExistence type="predicted"/>
<dbReference type="Gramene" id="Psat01G0274300-T1">
    <property type="protein sequence ID" value="KAI5444236.1"/>
    <property type="gene ID" value="KIW84_012743"/>
</dbReference>
<dbReference type="Proteomes" id="UP001058974">
    <property type="component" value="Chromosome 1"/>
</dbReference>